<protein>
    <submittedName>
        <fullName evidence="2">Alpha/beta hydrolase</fullName>
    </submittedName>
</protein>
<evidence type="ECO:0000259" key="1">
    <source>
        <dbReference type="Pfam" id="PF00561"/>
    </source>
</evidence>
<evidence type="ECO:0000313" key="2">
    <source>
        <dbReference type="EMBL" id="MBA2933344.1"/>
    </source>
</evidence>
<sequence>MSASPIGARTYGPRLEGFDYPFPVREYRTVAQGQSVEMAYMEVAPAKSNGRTVVLLHGKNFCGATWGDTARVLAAAGYRVIVPDQIGFCKSSKPTGFQYSLYGMATMTADLLRSRGVTKATLVGHSLGGMIAERLAIAQPQLVDQMILVDPLGLADRMAQGVPYITIDKAADLERRKTPASMKTYQLSSYYHGVWRRDYDRWVDMMAGMYAGPGRDAVIDAQARTTEMIETQPTAYEFGRITVPTILMVGTLDHNVFGRNWAPPEVANQLPEASTLGDKAAARMKDARFVPLQGLGHVPQIEDPARFQIALIQALSGAL</sequence>
<keyword evidence="3" id="KW-1185">Reference proteome</keyword>
<dbReference type="Pfam" id="PF00561">
    <property type="entry name" value="Abhydrolase_1"/>
    <property type="match status" value="1"/>
</dbReference>
<dbReference type="InterPro" id="IPR050228">
    <property type="entry name" value="Carboxylesterase_BioH"/>
</dbReference>
<dbReference type="PANTHER" id="PTHR43194:SF2">
    <property type="entry name" value="PEROXISOMAL MEMBRANE PROTEIN LPX1"/>
    <property type="match status" value="1"/>
</dbReference>
<dbReference type="Proteomes" id="UP000570166">
    <property type="component" value="Unassembled WGS sequence"/>
</dbReference>
<dbReference type="InterPro" id="IPR000073">
    <property type="entry name" value="AB_hydrolase_1"/>
</dbReference>
<comment type="caution">
    <text evidence="2">The sequence shown here is derived from an EMBL/GenBank/DDBJ whole genome shotgun (WGS) entry which is preliminary data.</text>
</comment>
<dbReference type="AlphaFoldDB" id="A0A838L2D4"/>
<dbReference type="InterPro" id="IPR029058">
    <property type="entry name" value="AB_hydrolase_fold"/>
</dbReference>
<evidence type="ECO:0000313" key="3">
    <source>
        <dbReference type="Proteomes" id="UP000570166"/>
    </source>
</evidence>
<feature type="domain" description="AB hydrolase-1" evidence="1">
    <location>
        <begin position="52"/>
        <end position="159"/>
    </location>
</feature>
<dbReference type="EMBL" id="JACEIB010000003">
    <property type="protein sequence ID" value="MBA2933344.1"/>
    <property type="molecule type" value="Genomic_DNA"/>
</dbReference>
<dbReference type="PRINTS" id="PR00111">
    <property type="entry name" value="ABHYDROLASE"/>
</dbReference>
<dbReference type="Gene3D" id="3.40.50.1820">
    <property type="entry name" value="alpha/beta hydrolase"/>
    <property type="match status" value="1"/>
</dbReference>
<proteinExistence type="predicted"/>
<reference evidence="2 3" key="1">
    <citation type="submission" date="2020-07" db="EMBL/GenBank/DDBJ databases">
        <authorList>
            <person name="Sun Q."/>
        </authorList>
    </citation>
    <scope>NUCLEOTIDE SEQUENCE [LARGE SCALE GENOMIC DNA]</scope>
    <source>
        <strain evidence="2 3">CGMCC 1.13654</strain>
    </source>
</reference>
<gene>
    <name evidence="2" type="ORF">HZF05_04470</name>
</gene>
<accession>A0A838L2D4</accession>
<dbReference type="GO" id="GO:0016787">
    <property type="term" value="F:hydrolase activity"/>
    <property type="evidence" value="ECO:0007669"/>
    <property type="project" value="UniProtKB-KW"/>
</dbReference>
<organism evidence="2 3">
    <name type="scientific">Sphingomonas chungangi</name>
    <dbReference type="NCBI Taxonomy" id="2683589"/>
    <lineage>
        <taxon>Bacteria</taxon>
        <taxon>Pseudomonadati</taxon>
        <taxon>Pseudomonadota</taxon>
        <taxon>Alphaproteobacteria</taxon>
        <taxon>Sphingomonadales</taxon>
        <taxon>Sphingomonadaceae</taxon>
        <taxon>Sphingomonas</taxon>
    </lineage>
</organism>
<keyword evidence="2" id="KW-0378">Hydrolase</keyword>
<dbReference type="PANTHER" id="PTHR43194">
    <property type="entry name" value="HYDROLASE ALPHA/BETA FOLD FAMILY"/>
    <property type="match status" value="1"/>
</dbReference>
<name>A0A838L2D4_9SPHN</name>
<dbReference type="SUPFAM" id="SSF53474">
    <property type="entry name" value="alpha/beta-Hydrolases"/>
    <property type="match status" value="1"/>
</dbReference>